<dbReference type="EMBL" id="LXQA010010726">
    <property type="protein sequence ID" value="MCH86668.1"/>
    <property type="molecule type" value="Genomic_DNA"/>
</dbReference>
<dbReference type="AlphaFoldDB" id="A0A392MIY3"/>
<reference evidence="2 3" key="1">
    <citation type="journal article" date="2018" name="Front. Plant Sci.">
        <title>Red Clover (Trifolium pratense) and Zigzag Clover (T. medium) - A Picture of Genomic Similarities and Differences.</title>
        <authorList>
            <person name="Dluhosova J."/>
            <person name="Istvanek J."/>
            <person name="Nedelnik J."/>
            <person name="Repkova J."/>
        </authorList>
    </citation>
    <scope>NUCLEOTIDE SEQUENCE [LARGE SCALE GENOMIC DNA]</scope>
    <source>
        <strain evidence="3">cv. 10/8</strain>
        <tissue evidence="2">Leaf</tissue>
    </source>
</reference>
<evidence type="ECO:0000256" key="1">
    <source>
        <dbReference type="SAM" id="MobiDB-lite"/>
    </source>
</evidence>
<name>A0A392MIY3_9FABA</name>
<evidence type="ECO:0000313" key="2">
    <source>
        <dbReference type="EMBL" id="MCH86668.1"/>
    </source>
</evidence>
<proteinExistence type="predicted"/>
<dbReference type="Proteomes" id="UP000265520">
    <property type="component" value="Unassembled WGS sequence"/>
</dbReference>
<protein>
    <submittedName>
        <fullName evidence="2">Uncharacterized protein</fullName>
    </submittedName>
</protein>
<comment type="caution">
    <text evidence="2">The sequence shown here is derived from an EMBL/GenBank/DDBJ whole genome shotgun (WGS) entry which is preliminary data.</text>
</comment>
<feature type="compositionally biased region" description="Basic and acidic residues" evidence="1">
    <location>
        <begin position="83"/>
        <end position="105"/>
    </location>
</feature>
<accession>A0A392MIY3</accession>
<sequence>MLQYVGFYVLNGHTLFNSDRKGVIQLCPERSFIPPVRFLYRSDFNLGGFRTDIAAHCSDIAADWDSINGHSAGTPSAKKRTPNKKEEEQTTAKRQKGNEASKDDDQASPSC</sequence>
<gene>
    <name evidence="2" type="ORF">A2U01_0007528</name>
</gene>
<feature type="region of interest" description="Disordered" evidence="1">
    <location>
        <begin position="67"/>
        <end position="111"/>
    </location>
</feature>
<evidence type="ECO:0000313" key="3">
    <source>
        <dbReference type="Proteomes" id="UP000265520"/>
    </source>
</evidence>
<keyword evidence="3" id="KW-1185">Reference proteome</keyword>
<feature type="non-terminal residue" evidence="2">
    <location>
        <position position="111"/>
    </location>
</feature>
<organism evidence="2 3">
    <name type="scientific">Trifolium medium</name>
    <dbReference type="NCBI Taxonomy" id="97028"/>
    <lineage>
        <taxon>Eukaryota</taxon>
        <taxon>Viridiplantae</taxon>
        <taxon>Streptophyta</taxon>
        <taxon>Embryophyta</taxon>
        <taxon>Tracheophyta</taxon>
        <taxon>Spermatophyta</taxon>
        <taxon>Magnoliopsida</taxon>
        <taxon>eudicotyledons</taxon>
        <taxon>Gunneridae</taxon>
        <taxon>Pentapetalae</taxon>
        <taxon>rosids</taxon>
        <taxon>fabids</taxon>
        <taxon>Fabales</taxon>
        <taxon>Fabaceae</taxon>
        <taxon>Papilionoideae</taxon>
        <taxon>50 kb inversion clade</taxon>
        <taxon>NPAAA clade</taxon>
        <taxon>Hologalegina</taxon>
        <taxon>IRL clade</taxon>
        <taxon>Trifolieae</taxon>
        <taxon>Trifolium</taxon>
    </lineage>
</organism>